<dbReference type="NCBIfam" id="TIGR00800">
    <property type="entry name" value="ncs1"/>
    <property type="match status" value="1"/>
</dbReference>
<dbReference type="Pfam" id="PF02133">
    <property type="entry name" value="Transp_cyt_pur"/>
    <property type="match status" value="1"/>
</dbReference>
<feature type="transmembrane region" description="Helical" evidence="7">
    <location>
        <begin position="489"/>
        <end position="509"/>
    </location>
</feature>
<sequence>MAWVGSATHKVRARLTDASSWRLPKQTSTLAPPHVWSNSDMDPVPPEKQTWNMWTWMGYWASDAINIGTWEAASSIIAVGLTWRDAIPIVVVGTSSVAVPMVLNGSLGARLHIPFSVAVRAGFGYYLAYYCIVSRAVLAAFWLGIQSVSGSQCITIMLRAIWPSYGHLSNSLPSSAGIDTQGMVSYFIFWLIQMPLLLVPPQKLKWLFLAKIIVAPITALAMLGWCVNKAGGSGTIFSQPATVSGSERAWLWISCMTSITGSWSTMACNIADFSRYSQNRTVQYIQLPFIPFIFTICSVLGIITTSAGYAIWGEYYWNPLDILGKWLEMGSGGRAAAFFAACAWFIVQVGSNITSNCISAANDLTVLFPRYVNIRRGCIITALAGGWVFVPWKILASASSFLSFMGGYAVFLGPIAGILVSDYWLVRRQKVDVPAMYDPNGRYHYWHGINWRALLALLVSSSPNLPGLAYSINSSTVSISEGSRHLYSFNWLFGFTTSVFLYYALSLAFPPRDTYVSKTIFGFETIAAVESTSYVEDQDDGGQKASPVSEKGVMSVM</sequence>
<evidence type="ECO:0000256" key="7">
    <source>
        <dbReference type="SAM" id="Phobius"/>
    </source>
</evidence>
<evidence type="ECO:0000313" key="8">
    <source>
        <dbReference type="EMBL" id="KAJ9144910.1"/>
    </source>
</evidence>
<feature type="transmembrane region" description="Helical" evidence="7">
    <location>
        <begin position="289"/>
        <end position="312"/>
    </location>
</feature>
<evidence type="ECO:0000313" key="9">
    <source>
        <dbReference type="Proteomes" id="UP001174694"/>
    </source>
</evidence>
<dbReference type="Gene3D" id="1.10.4160.10">
    <property type="entry name" value="Hydantoin permease"/>
    <property type="match status" value="1"/>
</dbReference>
<reference evidence="8" key="1">
    <citation type="submission" date="2022-07" db="EMBL/GenBank/DDBJ databases">
        <title>Fungi with potential for degradation of polypropylene.</title>
        <authorList>
            <person name="Gostincar C."/>
        </authorList>
    </citation>
    <scope>NUCLEOTIDE SEQUENCE</scope>
    <source>
        <strain evidence="8">EXF-13308</strain>
    </source>
</reference>
<protein>
    <submittedName>
        <fullName evidence="8">NCS1 nucleoside transporter family</fullName>
    </submittedName>
</protein>
<keyword evidence="3 7" id="KW-0812">Transmembrane</keyword>
<name>A0AA38VIZ4_9PEZI</name>
<dbReference type="InterPro" id="IPR001248">
    <property type="entry name" value="Pur-cyt_permease"/>
</dbReference>
<dbReference type="FunFam" id="1.10.4160.10:FF:000001">
    <property type="entry name" value="Uracil permease, putative"/>
    <property type="match status" value="1"/>
</dbReference>
<feature type="transmembrane region" description="Helical" evidence="7">
    <location>
        <begin position="449"/>
        <end position="469"/>
    </location>
</feature>
<dbReference type="Proteomes" id="UP001174694">
    <property type="component" value="Unassembled WGS sequence"/>
</dbReference>
<dbReference type="GO" id="GO:0015205">
    <property type="term" value="F:nucleobase transmembrane transporter activity"/>
    <property type="evidence" value="ECO:0007669"/>
    <property type="project" value="TreeGrafter"/>
</dbReference>
<organism evidence="8 9">
    <name type="scientific">Pleurostoma richardsiae</name>
    <dbReference type="NCBI Taxonomy" id="41990"/>
    <lineage>
        <taxon>Eukaryota</taxon>
        <taxon>Fungi</taxon>
        <taxon>Dikarya</taxon>
        <taxon>Ascomycota</taxon>
        <taxon>Pezizomycotina</taxon>
        <taxon>Sordariomycetes</taxon>
        <taxon>Sordariomycetidae</taxon>
        <taxon>Calosphaeriales</taxon>
        <taxon>Pleurostomataceae</taxon>
        <taxon>Pleurostoma</taxon>
    </lineage>
</organism>
<proteinExistence type="inferred from homology"/>
<feature type="transmembrane region" description="Helical" evidence="7">
    <location>
        <begin position="332"/>
        <end position="353"/>
    </location>
</feature>
<evidence type="ECO:0000256" key="1">
    <source>
        <dbReference type="ARBA" id="ARBA00004141"/>
    </source>
</evidence>
<keyword evidence="5 7" id="KW-0472">Membrane</keyword>
<gene>
    <name evidence="8" type="ORF">NKR23_g5517</name>
</gene>
<feature type="transmembrane region" description="Helical" evidence="7">
    <location>
        <begin position="206"/>
        <end position="225"/>
    </location>
</feature>
<evidence type="ECO:0000256" key="4">
    <source>
        <dbReference type="ARBA" id="ARBA00022989"/>
    </source>
</evidence>
<evidence type="ECO:0000256" key="5">
    <source>
        <dbReference type="ARBA" id="ARBA00023136"/>
    </source>
</evidence>
<dbReference type="PANTHER" id="PTHR30618">
    <property type="entry name" value="NCS1 FAMILY PURINE/PYRIMIDINE TRANSPORTER"/>
    <property type="match status" value="1"/>
</dbReference>
<feature type="transmembrane region" description="Helical" evidence="7">
    <location>
        <begin position="182"/>
        <end position="199"/>
    </location>
</feature>
<comment type="similarity">
    <text evidence="2">Belongs to the purine-cytosine permease (2.A.39) family.</text>
</comment>
<dbReference type="CDD" id="cd11482">
    <property type="entry name" value="SLC-NCS1sbd_NRT1-like"/>
    <property type="match status" value="1"/>
</dbReference>
<dbReference type="InterPro" id="IPR012681">
    <property type="entry name" value="NCS1"/>
</dbReference>
<dbReference type="EMBL" id="JANBVO010000015">
    <property type="protein sequence ID" value="KAJ9144910.1"/>
    <property type="molecule type" value="Genomic_DNA"/>
</dbReference>
<accession>A0AA38VIZ4</accession>
<comment type="subcellular location">
    <subcellularLocation>
        <location evidence="1">Membrane</location>
        <topology evidence="1">Multi-pass membrane protein</topology>
    </subcellularLocation>
</comment>
<evidence type="ECO:0000256" key="2">
    <source>
        <dbReference type="ARBA" id="ARBA00008974"/>
    </source>
</evidence>
<dbReference type="AlphaFoldDB" id="A0AA38VIZ4"/>
<keyword evidence="4 7" id="KW-1133">Transmembrane helix</keyword>
<dbReference type="PANTHER" id="PTHR30618:SF0">
    <property type="entry name" value="PURINE-URACIL PERMEASE NCS1"/>
    <property type="match status" value="1"/>
</dbReference>
<dbReference type="GO" id="GO:0005886">
    <property type="term" value="C:plasma membrane"/>
    <property type="evidence" value="ECO:0007669"/>
    <property type="project" value="TreeGrafter"/>
</dbReference>
<feature type="transmembrane region" description="Helical" evidence="7">
    <location>
        <begin position="139"/>
        <end position="162"/>
    </location>
</feature>
<dbReference type="InterPro" id="IPR045225">
    <property type="entry name" value="Uracil/uridine/allantoin_perm"/>
</dbReference>
<evidence type="ECO:0000256" key="3">
    <source>
        <dbReference type="ARBA" id="ARBA00022692"/>
    </source>
</evidence>
<evidence type="ECO:0000256" key="6">
    <source>
        <dbReference type="SAM" id="MobiDB-lite"/>
    </source>
</evidence>
<feature type="transmembrane region" description="Helical" evidence="7">
    <location>
        <begin position="249"/>
        <end position="268"/>
    </location>
</feature>
<feature type="transmembrane region" description="Helical" evidence="7">
    <location>
        <begin position="401"/>
        <end position="426"/>
    </location>
</feature>
<feature type="region of interest" description="Disordered" evidence="6">
    <location>
        <begin position="537"/>
        <end position="557"/>
    </location>
</feature>
<comment type="caution">
    <text evidence="8">The sequence shown here is derived from an EMBL/GenBank/DDBJ whole genome shotgun (WGS) entry which is preliminary data.</text>
</comment>
<feature type="transmembrane region" description="Helical" evidence="7">
    <location>
        <begin position="113"/>
        <end position="132"/>
    </location>
</feature>
<feature type="transmembrane region" description="Helical" evidence="7">
    <location>
        <begin position="374"/>
        <end position="395"/>
    </location>
</feature>
<keyword evidence="9" id="KW-1185">Reference proteome</keyword>